<keyword evidence="7 8" id="KW-0472">Membrane</keyword>
<evidence type="ECO:0000259" key="9">
    <source>
        <dbReference type="PROSITE" id="PS50928"/>
    </source>
</evidence>
<evidence type="ECO:0000256" key="8">
    <source>
        <dbReference type="SAM" id="Phobius"/>
    </source>
</evidence>
<evidence type="ECO:0000256" key="5">
    <source>
        <dbReference type="ARBA" id="ARBA00022692"/>
    </source>
</evidence>
<dbReference type="InterPro" id="IPR000515">
    <property type="entry name" value="MetI-like"/>
</dbReference>
<dbReference type="PROSITE" id="PS50928">
    <property type="entry name" value="ABC_TM1"/>
    <property type="match status" value="2"/>
</dbReference>
<dbReference type="PATRIC" id="fig|1653334.4.peg.2874"/>
<feature type="transmembrane region" description="Helical" evidence="8">
    <location>
        <begin position="300"/>
        <end position="325"/>
    </location>
</feature>
<dbReference type="EMBL" id="FMBM01000002">
    <property type="protein sequence ID" value="SCC81841.1"/>
    <property type="molecule type" value="Genomic_DNA"/>
</dbReference>
<dbReference type="CDD" id="cd06261">
    <property type="entry name" value="TM_PBP2"/>
    <property type="match status" value="1"/>
</dbReference>
<evidence type="ECO:0000256" key="7">
    <source>
        <dbReference type="ARBA" id="ARBA00023136"/>
    </source>
</evidence>
<evidence type="ECO:0000256" key="3">
    <source>
        <dbReference type="ARBA" id="ARBA00022475"/>
    </source>
</evidence>
<dbReference type="GO" id="GO:0055085">
    <property type="term" value="P:transmembrane transport"/>
    <property type="evidence" value="ECO:0007669"/>
    <property type="project" value="InterPro"/>
</dbReference>
<evidence type="ECO:0000256" key="1">
    <source>
        <dbReference type="ARBA" id="ARBA00004429"/>
    </source>
</evidence>
<evidence type="ECO:0000313" key="11">
    <source>
        <dbReference type="EMBL" id="SCC81841.1"/>
    </source>
</evidence>
<dbReference type="STRING" id="1653334.GA0071312_2809"/>
<comment type="subcellular location">
    <subcellularLocation>
        <location evidence="1">Cell inner membrane</location>
        <topology evidence="1">Multi-pass membrane protein</topology>
    </subcellularLocation>
</comment>
<protein>
    <submittedName>
        <fullName evidence="10">ABC-type uptake system permease component YnjC</fullName>
    </submittedName>
    <submittedName>
        <fullName evidence="11">Thiamine transport system permease protein</fullName>
    </submittedName>
</protein>
<keyword evidence="6 8" id="KW-1133">Transmembrane helix</keyword>
<reference evidence="10 12" key="1">
    <citation type="submission" date="2015-09" db="EMBL/GenBank/DDBJ databases">
        <title>Identification and resolution of microdiversity through metagenomic sequencing of parallel consortia.</title>
        <authorList>
            <person name="Nelson W.C."/>
            <person name="Romine M.F."/>
            <person name="Lindemann S.R."/>
        </authorList>
    </citation>
    <scope>NUCLEOTIDE SEQUENCE [LARGE SCALE GENOMIC DNA]</scope>
    <source>
        <strain evidence="10">HL-109</strain>
    </source>
</reference>
<dbReference type="Gene3D" id="1.10.3720.10">
    <property type="entry name" value="MetI-like"/>
    <property type="match status" value="2"/>
</dbReference>
<dbReference type="InterPro" id="IPR035906">
    <property type="entry name" value="MetI-like_sf"/>
</dbReference>
<name>A0A0P7X7F7_9HYPH</name>
<dbReference type="GO" id="GO:0005886">
    <property type="term" value="C:plasma membrane"/>
    <property type="evidence" value="ECO:0007669"/>
    <property type="project" value="UniProtKB-SubCell"/>
</dbReference>
<feature type="transmembrane region" description="Helical" evidence="8">
    <location>
        <begin position="248"/>
        <end position="272"/>
    </location>
</feature>
<evidence type="ECO:0000256" key="6">
    <source>
        <dbReference type="ARBA" id="ARBA00022989"/>
    </source>
</evidence>
<feature type="transmembrane region" description="Helical" evidence="8">
    <location>
        <begin position="394"/>
        <end position="416"/>
    </location>
</feature>
<dbReference type="OrthoDB" id="7852521at2"/>
<organism evidence="10 12">
    <name type="scientific">Saliniramus fredricksonii</name>
    <dbReference type="NCBI Taxonomy" id="1653334"/>
    <lineage>
        <taxon>Bacteria</taxon>
        <taxon>Pseudomonadati</taxon>
        <taxon>Pseudomonadota</taxon>
        <taxon>Alphaproteobacteria</taxon>
        <taxon>Hyphomicrobiales</taxon>
        <taxon>Salinarimonadaceae</taxon>
        <taxon>Saliniramus</taxon>
    </lineage>
</organism>
<feature type="domain" description="ABC transmembrane type-1" evidence="9">
    <location>
        <begin position="354"/>
        <end position="542"/>
    </location>
</feature>
<feature type="transmembrane region" description="Helical" evidence="8">
    <location>
        <begin position="475"/>
        <end position="495"/>
    </location>
</feature>
<dbReference type="Proteomes" id="UP000050497">
    <property type="component" value="Unassembled WGS sequence"/>
</dbReference>
<accession>A0A0P7X7F7</accession>
<dbReference type="PANTHER" id="PTHR43357:SF4">
    <property type="entry name" value="INNER MEMBRANE ABC TRANSPORTER PERMEASE PROTEIN YDCV"/>
    <property type="match status" value="1"/>
</dbReference>
<feature type="transmembrane region" description="Helical" evidence="8">
    <location>
        <begin position="350"/>
        <end position="373"/>
    </location>
</feature>
<feature type="transmembrane region" description="Helical" evidence="8">
    <location>
        <begin position="105"/>
        <end position="125"/>
    </location>
</feature>
<feature type="transmembrane region" description="Helical" evidence="8">
    <location>
        <begin position="206"/>
        <end position="228"/>
    </location>
</feature>
<keyword evidence="4" id="KW-0997">Cell inner membrane</keyword>
<feature type="domain" description="ABC transmembrane type-1" evidence="9">
    <location>
        <begin position="58"/>
        <end position="271"/>
    </location>
</feature>
<feature type="transmembrane region" description="Helical" evidence="8">
    <location>
        <begin position="524"/>
        <end position="550"/>
    </location>
</feature>
<keyword evidence="2" id="KW-0813">Transport</keyword>
<dbReference type="AlphaFoldDB" id="A0A0P7X7F7"/>
<dbReference type="Proteomes" id="UP000182800">
    <property type="component" value="Unassembled WGS sequence"/>
</dbReference>
<sequence>MLRLAPVLTLLILLAPIGAGLLWTLLPAFGYLPVLGTRDFSLDPWRELFAYAGFRSALWLTISVGFGASLISLILAIALCATSVGTRAFEILRAALPPLLATPHVAIAIGFAFLVAPSGLIARGFSPWATGWERPPGIATVNDAYGLSLIAGLVLKETVYLILMIIAASTQVALRPMLQAAAALGYGPARGFVAVIMPQIYRQIRLPIYAVLAFSLANVEMALILGPGNPPPLSVVAARWFAGYDLGMYYPASAAATLQFAIVVAGIGLWRLMEIPVGAIHRAWLARGVRRGAGEPFWRGAALIGWAAGVLALATLVAIAAWSFAHRWRYPDFLPQSWSLRIWEQHAGNVAALAGVTAVIAAAATLVAMVLALACLENEQRRGLTVGQGALWALYLPLLVPQIGFLFGAQMLLVHFSLDATLFAVIWAHLIFVMPYVFLSLADPFRTLDPRYARSAAALGASPLRIFFSVKLPMLARPLAIACAIGFAVSIALYLPTLFAGAGRIATLTTEAVTLSSGGDRRVIGVYAFIQALLPLAVYAIALALPALIYRNRKGLA</sequence>
<evidence type="ECO:0000256" key="2">
    <source>
        <dbReference type="ARBA" id="ARBA00022448"/>
    </source>
</evidence>
<keyword evidence="3" id="KW-1003">Cell membrane</keyword>
<proteinExistence type="predicted"/>
<keyword evidence="5 8" id="KW-0812">Transmembrane</keyword>
<dbReference type="PANTHER" id="PTHR43357">
    <property type="entry name" value="INNER MEMBRANE ABC TRANSPORTER PERMEASE PROTEIN YDCV"/>
    <property type="match status" value="1"/>
</dbReference>
<gene>
    <name evidence="10" type="primary">ynjC</name>
    <name evidence="11" type="ORF">GA0071312_2809</name>
    <name evidence="10" type="ORF">HLUCCO17_08905</name>
</gene>
<keyword evidence="13" id="KW-1185">Reference proteome</keyword>
<evidence type="ECO:0000313" key="13">
    <source>
        <dbReference type="Proteomes" id="UP000182800"/>
    </source>
</evidence>
<dbReference type="SUPFAM" id="SSF161098">
    <property type="entry name" value="MetI-like"/>
    <property type="match status" value="2"/>
</dbReference>
<reference evidence="11 13" key="2">
    <citation type="submission" date="2016-08" db="EMBL/GenBank/DDBJ databases">
        <authorList>
            <person name="Varghese N."/>
            <person name="Submissions Spin"/>
        </authorList>
    </citation>
    <scope>NUCLEOTIDE SEQUENCE [LARGE SCALE GENOMIC DNA]</scope>
    <source>
        <strain evidence="11 13">HL-109</strain>
    </source>
</reference>
<feature type="transmembrane region" description="Helical" evidence="8">
    <location>
        <begin position="57"/>
        <end position="84"/>
    </location>
</feature>
<dbReference type="RefSeq" id="WP_074445453.1">
    <property type="nucleotide sequence ID" value="NZ_FMBM01000002.1"/>
</dbReference>
<feature type="transmembrane region" description="Helical" evidence="8">
    <location>
        <begin position="422"/>
        <end position="442"/>
    </location>
</feature>
<feature type="transmembrane region" description="Helical" evidence="8">
    <location>
        <begin position="145"/>
        <end position="168"/>
    </location>
</feature>
<evidence type="ECO:0000313" key="10">
    <source>
        <dbReference type="EMBL" id="KPQ11020.1"/>
    </source>
</evidence>
<comment type="caution">
    <text evidence="10">The sequence shown here is derived from an EMBL/GenBank/DDBJ whole genome shotgun (WGS) entry which is preliminary data.</text>
</comment>
<evidence type="ECO:0000313" key="12">
    <source>
        <dbReference type="Proteomes" id="UP000050497"/>
    </source>
</evidence>
<dbReference type="EMBL" id="LJSX01000011">
    <property type="protein sequence ID" value="KPQ11020.1"/>
    <property type="molecule type" value="Genomic_DNA"/>
</dbReference>
<evidence type="ECO:0000256" key="4">
    <source>
        <dbReference type="ARBA" id="ARBA00022519"/>
    </source>
</evidence>